<gene>
    <name evidence="4" type="ORF">LSH36_362g04003</name>
</gene>
<evidence type="ECO:0000313" key="5">
    <source>
        <dbReference type="Proteomes" id="UP001208570"/>
    </source>
</evidence>
<organism evidence="4 5">
    <name type="scientific">Paralvinella palmiformis</name>
    <dbReference type="NCBI Taxonomy" id="53620"/>
    <lineage>
        <taxon>Eukaryota</taxon>
        <taxon>Metazoa</taxon>
        <taxon>Spiralia</taxon>
        <taxon>Lophotrochozoa</taxon>
        <taxon>Annelida</taxon>
        <taxon>Polychaeta</taxon>
        <taxon>Sedentaria</taxon>
        <taxon>Canalipalpata</taxon>
        <taxon>Terebellida</taxon>
        <taxon>Terebelliformia</taxon>
        <taxon>Alvinellidae</taxon>
        <taxon>Paralvinella</taxon>
    </lineage>
</organism>
<dbReference type="SUPFAM" id="SSF52540">
    <property type="entry name" value="P-loop containing nucleoside triphosphate hydrolases"/>
    <property type="match status" value="1"/>
</dbReference>
<dbReference type="GO" id="GO:0008146">
    <property type="term" value="F:sulfotransferase activity"/>
    <property type="evidence" value="ECO:0007669"/>
    <property type="project" value="InterPro"/>
</dbReference>
<dbReference type="EMBL" id="JAODUP010000362">
    <property type="protein sequence ID" value="KAK2151472.1"/>
    <property type="molecule type" value="Genomic_DNA"/>
</dbReference>
<evidence type="ECO:0000313" key="4">
    <source>
        <dbReference type="EMBL" id="KAK2151472.1"/>
    </source>
</evidence>
<dbReference type="InterPro" id="IPR027417">
    <property type="entry name" value="P-loop_NTPase"/>
</dbReference>
<dbReference type="InterPro" id="IPR000863">
    <property type="entry name" value="Sulfotransferase_dom"/>
</dbReference>
<feature type="domain" description="Sulfotransferase" evidence="3">
    <location>
        <begin position="23"/>
        <end position="271"/>
    </location>
</feature>
<name>A0AAD9JEY7_9ANNE</name>
<dbReference type="AlphaFoldDB" id="A0AAD9JEY7"/>
<evidence type="ECO:0000256" key="1">
    <source>
        <dbReference type="ARBA" id="ARBA00005771"/>
    </source>
</evidence>
<sequence>MAIPEELFSKEKIKKIAELDFENDVLIIGFPRTGTTWLQELIWIIQHDGDLDQASKVQVGCRVPFLESRGYDWEHCVYDLDQHPHPRVMKSHLTADFFQSKLDKLKLIVSIRNPKDTIVSMYNYFKMWKSLPFEMTMENLIEVFVGNRPFASNSEDFNYFSWYLKVVPILGHENVMLVKYEDQKKDLNNKIREIADFLGKHLDETIIDAIVEHCSFKKLKENAMVNQTGHEIYDQTKGNFFHKGQVGTWKELLTEEQSKLIDDKYEMTLKKAGMELEFD</sequence>
<proteinExistence type="inferred from homology"/>
<evidence type="ECO:0000256" key="2">
    <source>
        <dbReference type="ARBA" id="ARBA00022679"/>
    </source>
</evidence>
<dbReference type="Gene3D" id="3.40.50.300">
    <property type="entry name" value="P-loop containing nucleotide triphosphate hydrolases"/>
    <property type="match status" value="1"/>
</dbReference>
<reference evidence="4" key="1">
    <citation type="journal article" date="2023" name="Mol. Biol. Evol.">
        <title>Third-Generation Sequencing Reveals the Adaptive Role of the Epigenome in Three Deep-Sea Polychaetes.</title>
        <authorList>
            <person name="Perez M."/>
            <person name="Aroh O."/>
            <person name="Sun Y."/>
            <person name="Lan Y."/>
            <person name="Juniper S.K."/>
            <person name="Young C.R."/>
            <person name="Angers B."/>
            <person name="Qian P.Y."/>
        </authorList>
    </citation>
    <scope>NUCLEOTIDE SEQUENCE</scope>
    <source>
        <strain evidence="4">P08H-3</strain>
    </source>
</reference>
<accession>A0AAD9JEY7</accession>
<evidence type="ECO:0000259" key="3">
    <source>
        <dbReference type="Pfam" id="PF00685"/>
    </source>
</evidence>
<comment type="similarity">
    <text evidence="1">Belongs to the sulfotransferase 1 family.</text>
</comment>
<dbReference type="PANTHER" id="PTHR11783">
    <property type="entry name" value="SULFOTRANSFERASE SULT"/>
    <property type="match status" value="1"/>
</dbReference>
<comment type="caution">
    <text evidence="4">The sequence shown here is derived from an EMBL/GenBank/DDBJ whole genome shotgun (WGS) entry which is preliminary data.</text>
</comment>
<keyword evidence="5" id="KW-1185">Reference proteome</keyword>
<keyword evidence="2" id="KW-0808">Transferase</keyword>
<dbReference type="Proteomes" id="UP001208570">
    <property type="component" value="Unassembled WGS sequence"/>
</dbReference>
<protein>
    <recommendedName>
        <fullName evidence="3">Sulfotransferase domain-containing protein</fullName>
    </recommendedName>
</protein>
<dbReference type="Pfam" id="PF00685">
    <property type="entry name" value="Sulfotransfer_1"/>
    <property type="match status" value="1"/>
</dbReference>